<feature type="domain" description="Thiamin pyrophosphokinase thiamin-binding" evidence="6">
    <location>
        <begin position="146"/>
        <end position="205"/>
    </location>
</feature>
<dbReference type="Pfam" id="PF04263">
    <property type="entry name" value="TPK_catalytic"/>
    <property type="match status" value="1"/>
</dbReference>
<dbReference type="GO" id="GO:0004788">
    <property type="term" value="F:thiamine diphosphokinase activity"/>
    <property type="evidence" value="ECO:0007669"/>
    <property type="project" value="UniProtKB-UniRule"/>
</dbReference>
<evidence type="ECO:0000313" key="9">
    <source>
        <dbReference type="Proteomes" id="UP000248798"/>
    </source>
</evidence>
<gene>
    <name evidence="8" type="ORF">DO021_12435</name>
    <name evidence="7" type="ORF">EYB58_13180</name>
</gene>
<dbReference type="AlphaFoldDB" id="A0A328FB16"/>
<dbReference type="InterPro" id="IPR007371">
    <property type="entry name" value="TPK_catalytic"/>
</dbReference>
<dbReference type="GO" id="GO:0005524">
    <property type="term" value="F:ATP binding"/>
    <property type="evidence" value="ECO:0007669"/>
    <property type="project" value="UniProtKB-KW"/>
</dbReference>
<evidence type="ECO:0000256" key="4">
    <source>
        <dbReference type="ARBA" id="ARBA00022840"/>
    </source>
</evidence>
<evidence type="ECO:0000259" key="6">
    <source>
        <dbReference type="SMART" id="SM00983"/>
    </source>
</evidence>
<evidence type="ECO:0000256" key="3">
    <source>
        <dbReference type="ARBA" id="ARBA00022777"/>
    </source>
</evidence>
<keyword evidence="3 8" id="KW-0418">Kinase</keyword>
<dbReference type="NCBIfam" id="TIGR01378">
    <property type="entry name" value="thi_PPkinase"/>
    <property type="match status" value="1"/>
</dbReference>
<dbReference type="CDD" id="cd07995">
    <property type="entry name" value="TPK"/>
    <property type="match status" value="1"/>
</dbReference>
<reference evidence="7 10" key="2">
    <citation type="submission" date="2019-02" db="EMBL/GenBank/DDBJ databases">
        <title>Complete genome sequence of Desulfobacter hydrogenophilus AcRS1.</title>
        <authorList>
            <person name="Marietou A."/>
            <person name="Lund M.B."/>
            <person name="Marshall I.P.G."/>
            <person name="Schreiber L."/>
            <person name="Jorgensen B."/>
        </authorList>
    </citation>
    <scope>NUCLEOTIDE SEQUENCE [LARGE SCALE GENOMIC DNA]</scope>
    <source>
        <strain evidence="7 10">AcRS1</strain>
    </source>
</reference>
<evidence type="ECO:0000256" key="5">
    <source>
        <dbReference type="NCBIfam" id="TIGR01378"/>
    </source>
</evidence>
<evidence type="ECO:0000256" key="2">
    <source>
        <dbReference type="ARBA" id="ARBA00022741"/>
    </source>
</evidence>
<dbReference type="GO" id="GO:0006772">
    <property type="term" value="P:thiamine metabolic process"/>
    <property type="evidence" value="ECO:0007669"/>
    <property type="project" value="UniProtKB-UniRule"/>
</dbReference>
<dbReference type="InterPro" id="IPR007373">
    <property type="entry name" value="Thiamin_PyroPKinase_B1-bd"/>
</dbReference>
<keyword evidence="1 8" id="KW-0808">Transferase</keyword>
<dbReference type="SMART" id="SM00983">
    <property type="entry name" value="TPK_B1_binding"/>
    <property type="match status" value="1"/>
</dbReference>
<sequence>MKIVIVANGTLSEADGLLPRIQQADMVIAADGGAVHLHHMGIVPRIIIGDLDSIPKELLLFFEKKQVKILKHPVRKDQTDMELCMEYAVDHGCTDLLIMGATSTRLDHTLANIFLLRRLAAKGIPVTILDAHNDIHIVVSRLTLTGHPGDLISVIPVSDHVKGLTLEGLEYPLTDKNLCMGSTMGISNVFTQDKASISLKSGGVLVIKPKEEN</sequence>
<protein>
    <recommendedName>
        <fullName evidence="5">Thiamine diphosphokinase</fullName>
        <ecNumber evidence="5">2.7.6.2</ecNumber>
    </recommendedName>
</protein>
<dbReference type="Proteomes" id="UP000248798">
    <property type="component" value="Unassembled WGS sequence"/>
</dbReference>
<dbReference type="GO" id="GO:0016301">
    <property type="term" value="F:kinase activity"/>
    <property type="evidence" value="ECO:0007669"/>
    <property type="project" value="UniProtKB-KW"/>
</dbReference>
<dbReference type="InterPro" id="IPR036759">
    <property type="entry name" value="TPK_catalytic_sf"/>
</dbReference>
<reference evidence="8 9" key="1">
    <citation type="submission" date="2018-06" db="EMBL/GenBank/DDBJ databases">
        <title>Complete Genome Sequence of Desulfobacter hydrogenophilus (DSM3380).</title>
        <authorList>
            <person name="Marietou A."/>
            <person name="Schreiber L."/>
            <person name="Marshall I."/>
            <person name="Jorgensen B."/>
        </authorList>
    </citation>
    <scope>NUCLEOTIDE SEQUENCE [LARGE SCALE GENOMIC DNA]</scope>
    <source>
        <strain evidence="8 9">DSM 3380</strain>
    </source>
</reference>
<proteinExistence type="predicted"/>
<dbReference type="EC" id="2.7.6.2" evidence="5"/>
<evidence type="ECO:0000313" key="10">
    <source>
        <dbReference type="Proteomes" id="UP000293902"/>
    </source>
</evidence>
<accession>A0A328FB16</accession>
<name>A0A328FB16_9BACT</name>
<evidence type="ECO:0000313" key="7">
    <source>
        <dbReference type="EMBL" id="QBH13790.1"/>
    </source>
</evidence>
<keyword evidence="2" id="KW-0547">Nucleotide-binding</keyword>
<dbReference type="OrthoDB" id="7057856at2"/>
<dbReference type="GO" id="GO:0009229">
    <property type="term" value="P:thiamine diphosphate biosynthetic process"/>
    <property type="evidence" value="ECO:0007669"/>
    <property type="project" value="InterPro"/>
</dbReference>
<dbReference type="Pfam" id="PF04265">
    <property type="entry name" value="TPK_B1_binding"/>
    <property type="match status" value="1"/>
</dbReference>
<dbReference type="InterPro" id="IPR053149">
    <property type="entry name" value="TPK"/>
</dbReference>
<dbReference type="SUPFAM" id="SSF63999">
    <property type="entry name" value="Thiamin pyrophosphokinase, catalytic domain"/>
    <property type="match status" value="1"/>
</dbReference>
<dbReference type="Proteomes" id="UP000293902">
    <property type="component" value="Chromosome"/>
</dbReference>
<dbReference type="GO" id="GO:0030975">
    <property type="term" value="F:thiamine binding"/>
    <property type="evidence" value="ECO:0007669"/>
    <property type="project" value="InterPro"/>
</dbReference>
<dbReference type="PANTHER" id="PTHR41299">
    <property type="entry name" value="THIAMINE PYROPHOSPHOKINASE"/>
    <property type="match status" value="1"/>
</dbReference>
<dbReference type="InterPro" id="IPR006282">
    <property type="entry name" value="Thi_PPkinase"/>
</dbReference>
<keyword evidence="10" id="KW-1185">Reference proteome</keyword>
<dbReference type="EMBL" id="QLNI01000023">
    <property type="protein sequence ID" value="RAM01748.1"/>
    <property type="molecule type" value="Genomic_DNA"/>
</dbReference>
<dbReference type="RefSeq" id="WP_111957145.1">
    <property type="nucleotide sequence ID" value="NZ_CP036313.1"/>
</dbReference>
<dbReference type="PANTHER" id="PTHR41299:SF1">
    <property type="entry name" value="THIAMINE PYROPHOSPHOKINASE"/>
    <property type="match status" value="1"/>
</dbReference>
<dbReference type="EMBL" id="CP036313">
    <property type="protein sequence ID" value="QBH13790.1"/>
    <property type="molecule type" value="Genomic_DNA"/>
</dbReference>
<dbReference type="SUPFAM" id="SSF63862">
    <property type="entry name" value="Thiamin pyrophosphokinase, substrate-binding domain"/>
    <property type="match status" value="1"/>
</dbReference>
<dbReference type="InterPro" id="IPR036371">
    <property type="entry name" value="TPK_B1-bd_sf"/>
</dbReference>
<organism evidence="8 9">
    <name type="scientific">Desulfobacter hydrogenophilus</name>
    <dbReference type="NCBI Taxonomy" id="2291"/>
    <lineage>
        <taxon>Bacteria</taxon>
        <taxon>Pseudomonadati</taxon>
        <taxon>Thermodesulfobacteriota</taxon>
        <taxon>Desulfobacteria</taxon>
        <taxon>Desulfobacterales</taxon>
        <taxon>Desulfobacteraceae</taxon>
        <taxon>Desulfobacter</taxon>
    </lineage>
</organism>
<dbReference type="Gene3D" id="3.40.50.10240">
    <property type="entry name" value="Thiamin pyrophosphokinase, catalytic domain"/>
    <property type="match status" value="1"/>
</dbReference>
<evidence type="ECO:0000256" key="1">
    <source>
        <dbReference type="ARBA" id="ARBA00022679"/>
    </source>
</evidence>
<keyword evidence="4" id="KW-0067">ATP-binding</keyword>
<evidence type="ECO:0000313" key="8">
    <source>
        <dbReference type="EMBL" id="RAM01748.1"/>
    </source>
</evidence>